<accession>X0SV18</accession>
<dbReference type="InterPro" id="IPR019734">
    <property type="entry name" value="TPR_rpt"/>
</dbReference>
<dbReference type="SMART" id="SM00028">
    <property type="entry name" value="TPR"/>
    <property type="match status" value="2"/>
</dbReference>
<keyword evidence="1" id="KW-0677">Repeat</keyword>
<evidence type="ECO:0000313" key="3">
    <source>
        <dbReference type="EMBL" id="GAF84839.1"/>
    </source>
</evidence>
<dbReference type="AlphaFoldDB" id="X0SV18"/>
<keyword evidence="2" id="KW-0802">TPR repeat</keyword>
<proteinExistence type="predicted"/>
<dbReference type="PANTHER" id="PTHR44943">
    <property type="entry name" value="CELLULOSE SYNTHASE OPERON PROTEIN C"/>
    <property type="match status" value="1"/>
</dbReference>
<dbReference type="PROSITE" id="PS50005">
    <property type="entry name" value="TPR"/>
    <property type="match status" value="2"/>
</dbReference>
<comment type="caution">
    <text evidence="3">The sequence shown here is derived from an EMBL/GenBank/DDBJ whole genome shotgun (WGS) entry which is preliminary data.</text>
</comment>
<dbReference type="SUPFAM" id="SSF48452">
    <property type="entry name" value="TPR-like"/>
    <property type="match status" value="1"/>
</dbReference>
<evidence type="ECO:0000256" key="2">
    <source>
        <dbReference type="ARBA" id="ARBA00022803"/>
    </source>
</evidence>
<protein>
    <submittedName>
        <fullName evidence="3">Uncharacterized protein</fullName>
    </submittedName>
</protein>
<dbReference type="Pfam" id="PF13432">
    <property type="entry name" value="TPR_16"/>
    <property type="match status" value="1"/>
</dbReference>
<feature type="non-terminal residue" evidence="3">
    <location>
        <position position="1"/>
    </location>
</feature>
<dbReference type="Gene3D" id="1.25.40.10">
    <property type="entry name" value="Tetratricopeptide repeat domain"/>
    <property type="match status" value="1"/>
</dbReference>
<dbReference type="PANTHER" id="PTHR44943:SF8">
    <property type="entry name" value="TPR REPEAT-CONTAINING PROTEIN MJ0263"/>
    <property type="match status" value="1"/>
</dbReference>
<dbReference type="InterPro" id="IPR011990">
    <property type="entry name" value="TPR-like_helical_dom_sf"/>
</dbReference>
<dbReference type="InterPro" id="IPR051685">
    <property type="entry name" value="Ycf3/AcsC/BcsC/TPR_MFPF"/>
</dbReference>
<sequence length="176" mass="19956">DLSNQLSESGRDQEADQVDRLAFSFIEELIANLPETALDYELMAWFLVTCPDLQLWDSTRAAELTQKAVELSQRAVELSPQMREAWNALGVAQYRASNLQDAITALDKSLELEGDHRSALFYLAMAHAQLGDQDEAHQWYDRAIEWMKNNNSDNEMLRRLRAEAEGLLGVEVRGEG</sequence>
<organism evidence="3">
    <name type="scientific">marine sediment metagenome</name>
    <dbReference type="NCBI Taxonomy" id="412755"/>
    <lineage>
        <taxon>unclassified sequences</taxon>
        <taxon>metagenomes</taxon>
        <taxon>ecological metagenomes</taxon>
    </lineage>
</organism>
<reference evidence="3" key="1">
    <citation type="journal article" date="2014" name="Front. Microbiol.">
        <title>High frequency of phylogenetically diverse reductive dehalogenase-homologous genes in deep subseafloor sedimentary metagenomes.</title>
        <authorList>
            <person name="Kawai M."/>
            <person name="Futagami T."/>
            <person name="Toyoda A."/>
            <person name="Takaki Y."/>
            <person name="Nishi S."/>
            <person name="Hori S."/>
            <person name="Arai W."/>
            <person name="Tsubouchi T."/>
            <person name="Morono Y."/>
            <person name="Uchiyama I."/>
            <person name="Ito T."/>
            <person name="Fujiyama A."/>
            <person name="Inagaki F."/>
            <person name="Takami H."/>
        </authorList>
    </citation>
    <scope>NUCLEOTIDE SEQUENCE</scope>
    <source>
        <strain evidence="3">Expedition CK06-06</strain>
    </source>
</reference>
<dbReference type="EMBL" id="BARS01002392">
    <property type="protein sequence ID" value="GAF84839.1"/>
    <property type="molecule type" value="Genomic_DNA"/>
</dbReference>
<name>X0SV18_9ZZZZ</name>
<evidence type="ECO:0000256" key="1">
    <source>
        <dbReference type="ARBA" id="ARBA00022737"/>
    </source>
</evidence>
<gene>
    <name evidence="3" type="ORF">S01H1_04536</name>
</gene>